<name>A0ABQ1IDG1_9PROT</name>
<evidence type="ECO:0000256" key="8">
    <source>
        <dbReference type="ARBA" id="ARBA00023304"/>
    </source>
</evidence>
<keyword evidence="12" id="KW-0808">Transferase</keyword>
<dbReference type="InterPro" id="IPR043132">
    <property type="entry name" value="BCAT-like_C"/>
</dbReference>
<dbReference type="PANTHER" id="PTHR42743:SF11">
    <property type="entry name" value="AMINODEOXYCHORISMATE LYASE"/>
    <property type="match status" value="1"/>
</dbReference>
<dbReference type="PANTHER" id="PTHR42743">
    <property type="entry name" value="AMINO-ACID AMINOTRANSFERASE"/>
    <property type="match status" value="1"/>
</dbReference>
<dbReference type="Gene3D" id="3.30.470.10">
    <property type="match status" value="1"/>
</dbReference>
<keyword evidence="8" id="KW-0100">Branched-chain amino acid biosynthesis</keyword>
<keyword evidence="13" id="KW-1185">Reference proteome</keyword>
<evidence type="ECO:0000256" key="2">
    <source>
        <dbReference type="ARBA" id="ARBA00004824"/>
    </source>
</evidence>
<accession>A0ABQ1IDG1</accession>
<dbReference type="GO" id="GO:0008483">
    <property type="term" value="F:transaminase activity"/>
    <property type="evidence" value="ECO:0007669"/>
    <property type="project" value="UniProtKB-KW"/>
</dbReference>
<dbReference type="EC" id="2.6.1.42" evidence="6"/>
<dbReference type="SUPFAM" id="SSF56752">
    <property type="entry name" value="D-aminoacid aminotransferase-like PLP-dependent enzymes"/>
    <property type="match status" value="1"/>
</dbReference>
<evidence type="ECO:0000256" key="9">
    <source>
        <dbReference type="ARBA" id="ARBA00048212"/>
    </source>
</evidence>
<dbReference type="EMBL" id="BMDZ01000012">
    <property type="protein sequence ID" value="GGB34771.1"/>
    <property type="molecule type" value="Genomic_DNA"/>
</dbReference>
<comment type="pathway">
    <text evidence="3">Amino-acid biosynthesis; L-valine biosynthesis; L-valine from pyruvate: step 4/4.</text>
</comment>
<reference evidence="13" key="1">
    <citation type="journal article" date="2019" name="Int. J. Syst. Evol. Microbiol.">
        <title>The Global Catalogue of Microorganisms (GCM) 10K type strain sequencing project: providing services to taxonomists for standard genome sequencing and annotation.</title>
        <authorList>
            <consortium name="The Broad Institute Genomics Platform"/>
            <consortium name="The Broad Institute Genome Sequencing Center for Infectious Disease"/>
            <person name="Wu L."/>
            <person name="Ma J."/>
        </authorList>
    </citation>
    <scope>NUCLEOTIDE SEQUENCE [LARGE SCALE GENOMIC DNA]</scope>
    <source>
        <strain evidence="13">CGMCC 1.10188</strain>
    </source>
</reference>
<dbReference type="Pfam" id="PF01063">
    <property type="entry name" value="Aminotran_4"/>
    <property type="match status" value="1"/>
</dbReference>
<comment type="catalytic activity">
    <reaction evidence="9">
        <text>L-valine + 2-oxoglutarate = 3-methyl-2-oxobutanoate + L-glutamate</text>
        <dbReference type="Rhea" id="RHEA:24813"/>
        <dbReference type="ChEBI" id="CHEBI:11851"/>
        <dbReference type="ChEBI" id="CHEBI:16810"/>
        <dbReference type="ChEBI" id="CHEBI:29985"/>
        <dbReference type="ChEBI" id="CHEBI:57762"/>
        <dbReference type="EC" id="2.6.1.42"/>
    </reaction>
</comment>
<dbReference type="RefSeq" id="WP_229707903.1">
    <property type="nucleotide sequence ID" value="NZ_BMDZ01000012.1"/>
</dbReference>
<comment type="caution">
    <text evidence="12">The sequence shown here is derived from an EMBL/GenBank/DDBJ whole genome shotgun (WGS) entry which is preliminary data.</text>
</comment>
<evidence type="ECO:0000256" key="5">
    <source>
        <dbReference type="ARBA" id="ARBA00009320"/>
    </source>
</evidence>
<dbReference type="InterPro" id="IPR050571">
    <property type="entry name" value="Class-IV_PLP-Dep_Aminotrnsfr"/>
</dbReference>
<dbReference type="InterPro" id="IPR036038">
    <property type="entry name" value="Aminotransferase-like"/>
</dbReference>
<gene>
    <name evidence="12" type="ORF">GCM10011505_15280</name>
</gene>
<dbReference type="CDD" id="cd00449">
    <property type="entry name" value="PLPDE_IV"/>
    <property type="match status" value="1"/>
</dbReference>
<evidence type="ECO:0000313" key="13">
    <source>
        <dbReference type="Proteomes" id="UP000603352"/>
    </source>
</evidence>
<comment type="catalytic activity">
    <reaction evidence="11">
        <text>L-leucine + 2-oxoglutarate = 4-methyl-2-oxopentanoate + L-glutamate</text>
        <dbReference type="Rhea" id="RHEA:18321"/>
        <dbReference type="ChEBI" id="CHEBI:16810"/>
        <dbReference type="ChEBI" id="CHEBI:17865"/>
        <dbReference type="ChEBI" id="CHEBI:29985"/>
        <dbReference type="ChEBI" id="CHEBI:57427"/>
        <dbReference type="EC" id="2.6.1.42"/>
    </reaction>
</comment>
<sequence>MPMPERSPKTYPLCFHDGAVVPWEQATLHAASIALRYAVSVFEGIRIYQTDDGLKVLALAPHLDRLARSAQMMWLPDPGIDGIGRIIADLVARNGAGGDCYVRPSISAGNPGELGQAAQSLLTVTLTAQGRKTWLAEDRRMKLKLSSWQRAHDLAFPSAAKNISNYAGARIAMLEAKASGFDNVVLANADGYLSEAPTAILFLVRDGQLLTPALSEGVLPSITRALTLEIAAELGIPASEGRLTRADAWTADEAFLCGTGLEYACVGQIDGHVLRHGAASPVSQRIIARYFERARDPRAAAGDLILPSAPRAAVA</sequence>
<dbReference type="InterPro" id="IPR043131">
    <property type="entry name" value="BCAT-like_N"/>
</dbReference>
<protein>
    <recommendedName>
        <fullName evidence="7">Probable branched-chain-amino-acid aminotransferase</fullName>
        <ecNumber evidence="6">2.6.1.42</ecNumber>
    </recommendedName>
</protein>
<comment type="pathway">
    <text evidence="4">Amino-acid biosynthesis; L-leucine biosynthesis; L-leucine from 3-methyl-2-oxobutanoate: step 4/4.</text>
</comment>
<evidence type="ECO:0000256" key="3">
    <source>
        <dbReference type="ARBA" id="ARBA00004931"/>
    </source>
</evidence>
<organism evidence="12 13">
    <name type="scientific">Tistrella bauzanensis</name>
    <dbReference type="NCBI Taxonomy" id="657419"/>
    <lineage>
        <taxon>Bacteria</taxon>
        <taxon>Pseudomonadati</taxon>
        <taxon>Pseudomonadota</taxon>
        <taxon>Alphaproteobacteria</taxon>
        <taxon>Geminicoccales</taxon>
        <taxon>Geminicoccaceae</taxon>
        <taxon>Tistrella</taxon>
    </lineage>
</organism>
<evidence type="ECO:0000256" key="10">
    <source>
        <dbReference type="ARBA" id="ARBA00048798"/>
    </source>
</evidence>
<evidence type="ECO:0000256" key="7">
    <source>
        <dbReference type="ARBA" id="ARBA00014472"/>
    </source>
</evidence>
<comment type="pathway">
    <text evidence="2">Amino-acid biosynthesis; L-isoleucine biosynthesis; L-isoleucine from 2-oxobutanoate: step 4/4.</text>
</comment>
<evidence type="ECO:0000256" key="1">
    <source>
        <dbReference type="ARBA" id="ARBA00003109"/>
    </source>
</evidence>
<dbReference type="Proteomes" id="UP000603352">
    <property type="component" value="Unassembled WGS sequence"/>
</dbReference>
<keyword evidence="12" id="KW-0032">Aminotransferase</keyword>
<comment type="similarity">
    <text evidence="5">Belongs to the class-IV pyridoxal-phosphate-dependent aminotransferase family.</text>
</comment>
<dbReference type="Gene3D" id="3.20.10.10">
    <property type="entry name" value="D-amino Acid Aminotransferase, subunit A, domain 2"/>
    <property type="match status" value="1"/>
</dbReference>
<proteinExistence type="inferred from homology"/>
<comment type="catalytic activity">
    <reaction evidence="10">
        <text>L-isoleucine + 2-oxoglutarate = (S)-3-methyl-2-oxopentanoate + L-glutamate</text>
        <dbReference type="Rhea" id="RHEA:24801"/>
        <dbReference type="ChEBI" id="CHEBI:16810"/>
        <dbReference type="ChEBI" id="CHEBI:29985"/>
        <dbReference type="ChEBI" id="CHEBI:35146"/>
        <dbReference type="ChEBI" id="CHEBI:58045"/>
        <dbReference type="EC" id="2.6.1.42"/>
    </reaction>
</comment>
<keyword evidence="8" id="KW-0028">Amino-acid biosynthesis</keyword>
<evidence type="ECO:0000256" key="4">
    <source>
        <dbReference type="ARBA" id="ARBA00005072"/>
    </source>
</evidence>
<comment type="function">
    <text evidence="1">Acts on leucine, isoleucine and valine.</text>
</comment>
<evidence type="ECO:0000256" key="6">
    <source>
        <dbReference type="ARBA" id="ARBA00013053"/>
    </source>
</evidence>
<dbReference type="InterPro" id="IPR001544">
    <property type="entry name" value="Aminotrans_IV"/>
</dbReference>
<evidence type="ECO:0000313" key="12">
    <source>
        <dbReference type="EMBL" id="GGB34771.1"/>
    </source>
</evidence>
<evidence type="ECO:0000256" key="11">
    <source>
        <dbReference type="ARBA" id="ARBA00049229"/>
    </source>
</evidence>